<proteinExistence type="inferred from homology"/>
<evidence type="ECO:0000256" key="4">
    <source>
        <dbReference type="ARBA" id="ARBA00023098"/>
    </source>
</evidence>
<evidence type="ECO:0000256" key="1">
    <source>
        <dbReference type="ARBA" id="ARBA00008668"/>
    </source>
</evidence>
<protein>
    <recommendedName>
        <fullName evidence="8">GDSL esterase/lipase</fullName>
    </recommendedName>
</protein>
<feature type="chain" id="PRO_5043482513" description="GDSL esterase/lipase" evidence="5">
    <location>
        <begin position="25"/>
        <end position="370"/>
    </location>
</feature>
<dbReference type="Pfam" id="PF00657">
    <property type="entry name" value="Lipase_GDSL"/>
    <property type="match status" value="1"/>
</dbReference>
<dbReference type="PANTHER" id="PTHR46020:SF12">
    <property type="entry name" value="BNAANNG22470D PROTEIN"/>
    <property type="match status" value="1"/>
</dbReference>
<evidence type="ECO:0000256" key="2">
    <source>
        <dbReference type="ARBA" id="ARBA00022801"/>
    </source>
</evidence>
<dbReference type="InterPro" id="IPR036514">
    <property type="entry name" value="SGNH_hydro_sf"/>
</dbReference>
<dbReference type="Gene3D" id="3.40.50.1110">
    <property type="entry name" value="SGNH hydrolase"/>
    <property type="match status" value="1"/>
</dbReference>
<keyword evidence="7" id="KW-1185">Reference proteome</keyword>
<dbReference type="AlphaFoldDB" id="A0AAU9S050"/>
<keyword evidence="2" id="KW-0378">Hydrolase</keyword>
<gene>
    <name evidence="6" type="ORF">TAV2_LOCUS10176</name>
</gene>
<dbReference type="Proteomes" id="UP000836841">
    <property type="component" value="Chromosome 3"/>
</dbReference>
<evidence type="ECO:0008006" key="8">
    <source>
        <dbReference type="Google" id="ProtNLM"/>
    </source>
</evidence>
<sequence>MESLKLFISLFLFSFLSFFLGAESDHLQHSDLKRLKPNRLFVFGDSYVDTGNIRKSLSDSWKVPYGVSFPGHPSGRFSDGRVATDFLARYLGIKSPMPYTWRNYAGKERLLYGMNYAYGGTGVFKTLNNPLPNMTTQIDYFQNVLDAGNIYSPSHLSSSLALVSVAGNDYGTFMLQKRPMTEFPGFIKQVVDQTEVNLRRIHKLGVKKVAMASLQPLGCLPSNTAFTSFKHCNASDNAFVNLHNTLLHQAVAKLNNETEPSTFVILDLYDAFLTVLKNKRPELGVTRFANPLKPCCVGVTSNYACSSVDKKGEKKYTICEDPKTFFFWDVFHPSEEGWRSVYSVLRENLNVRVSSRAHWFKSQHVRAAGP</sequence>
<keyword evidence="4" id="KW-0443">Lipid metabolism</keyword>
<dbReference type="EMBL" id="OU466859">
    <property type="protein sequence ID" value="CAH2054280.1"/>
    <property type="molecule type" value="Genomic_DNA"/>
</dbReference>
<dbReference type="SUPFAM" id="SSF52266">
    <property type="entry name" value="SGNH hydrolase"/>
    <property type="match status" value="1"/>
</dbReference>
<evidence type="ECO:0000256" key="3">
    <source>
        <dbReference type="ARBA" id="ARBA00022963"/>
    </source>
</evidence>
<reference evidence="6 7" key="1">
    <citation type="submission" date="2022-03" db="EMBL/GenBank/DDBJ databases">
        <authorList>
            <person name="Nunn A."/>
            <person name="Chopra R."/>
            <person name="Nunn A."/>
            <person name="Contreras Garrido A."/>
        </authorList>
    </citation>
    <scope>NUCLEOTIDE SEQUENCE [LARGE SCALE GENOMIC DNA]</scope>
</reference>
<dbReference type="GO" id="GO:0016042">
    <property type="term" value="P:lipid catabolic process"/>
    <property type="evidence" value="ECO:0007669"/>
    <property type="project" value="UniProtKB-KW"/>
</dbReference>
<dbReference type="CDD" id="cd01837">
    <property type="entry name" value="SGNH_plant_lipase_like"/>
    <property type="match status" value="1"/>
</dbReference>
<evidence type="ECO:0000313" key="7">
    <source>
        <dbReference type="Proteomes" id="UP000836841"/>
    </source>
</evidence>
<accession>A0AAU9S050</accession>
<keyword evidence="3" id="KW-0442">Lipid degradation</keyword>
<dbReference type="InterPro" id="IPR001087">
    <property type="entry name" value="GDSL"/>
</dbReference>
<organism evidence="6 7">
    <name type="scientific">Thlaspi arvense</name>
    <name type="common">Field penny-cress</name>
    <dbReference type="NCBI Taxonomy" id="13288"/>
    <lineage>
        <taxon>Eukaryota</taxon>
        <taxon>Viridiplantae</taxon>
        <taxon>Streptophyta</taxon>
        <taxon>Embryophyta</taxon>
        <taxon>Tracheophyta</taxon>
        <taxon>Spermatophyta</taxon>
        <taxon>Magnoliopsida</taxon>
        <taxon>eudicotyledons</taxon>
        <taxon>Gunneridae</taxon>
        <taxon>Pentapetalae</taxon>
        <taxon>rosids</taxon>
        <taxon>malvids</taxon>
        <taxon>Brassicales</taxon>
        <taxon>Brassicaceae</taxon>
        <taxon>Thlaspideae</taxon>
        <taxon>Thlaspi</taxon>
    </lineage>
</organism>
<evidence type="ECO:0000313" key="6">
    <source>
        <dbReference type="EMBL" id="CAH2054280.1"/>
    </source>
</evidence>
<evidence type="ECO:0000256" key="5">
    <source>
        <dbReference type="SAM" id="SignalP"/>
    </source>
</evidence>
<name>A0AAU9S050_THLAR</name>
<comment type="similarity">
    <text evidence="1">Belongs to the 'GDSL' lipolytic enzyme family.</text>
</comment>
<keyword evidence="5" id="KW-0732">Signal</keyword>
<dbReference type="PANTHER" id="PTHR46020">
    <property type="entry name" value="OSJNBB0059K02.9 PROTEIN"/>
    <property type="match status" value="1"/>
</dbReference>
<feature type="signal peptide" evidence="5">
    <location>
        <begin position="1"/>
        <end position="24"/>
    </location>
</feature>
<dbReference type="InterPro" id="IPR035669">
    <property type="entry name" value="SGNH_plant_lipase-like"/>
</dbReference>
<dbReference type="GO" id="GO:0016788">
    <property type="term" value="F:hydrolase activity, acting on ester bonds"/>
    <property type="evidence" value="ECO:0007669"/>
    <property type="project" value="InterPro"/>
</dbReference>